<dbReference type="RefSeq" id="WP_218323823.1">
    <property type="nucleotide sequence ID" value="NZ_JAEEGC010000204.1"/>
</dbReference>
<gene>
    <name evidence="14" type="ORF">I6U48_28115</name>
</gene>
<reference evidence="14" key="1">
    <citation type="submission" date="2020-12" db="EMBL/GenBank/DDBJ databases">
        <title>Clostridium thailandense sp. nov., a novel acetogenic bacterium isolated from peat land soil in Thailand.</title>
        <authorList>
            <person name="Chaikitkaew S."/>
            <person name="Birkeland N.K."/>
        </authorList>
    </citation>
    <scope>NUCLEOTIDE SEQUENCE</scope>
    <source>
        <strain evidence="14">PL3</strain>
    </source>
</reference>
<dbReference type="PANTHER" id="PTHR32089">
    <property type="entry name" value="METHYL-ACCEPTING CHEMOTAXIS PROTEIN MCPB"/>
    <property type="match status" value="1"/>
</dbReference>
<dbReference type="Proteomes" id="UP000694308">
    <property type="component" value="Unassembled WGS sequence"/>
</dbReference>
<keyword evidence="15" id="KW-1185">Reference proteome</keyword>
<evidence type="ECO:0000259" key="12">
    <source>
        <dbReference type="PROSITE" id="PS50111"/>
    </source>
</evidence>
<dbReference type="EMBL" id="JAEEGC010000204">
    <property type="protein sequence ID" value="MBV7276743.1"/>
    <property type="molecule type" value="Genomic_DNA"/>
</dbReference>
<evidence type="ECO:0000313" key="15">
    <source>
        <dbReference type="Proteomes" id="UP000694308"/>
    </source>
</evidence>
<proteinExistence type="inferred from homology"/>
<dbReference type="Pfam" id="PF02743">
    <property type="entry name" value="dCache_1"/>
    <property type="match status" value="1"/>
</dbReference>
<name>A0A949U1N8_9CLOT</name>
<keyword evidence="10" id="KW-0175">Coiled coil</keyword>
<dbReference type="SMART" id="SM00283">
    <property type="entry name" value="MA"/>
    <property type="match status" value="1"/>
</dbReference>
<feature type="transmembrane region" description="Helical" evidence="11">
    <location>
        <begin position="7"/>
        <end position="28"/>
    </location>
</feature>
<evidence type="ECO:0000256" key="1">
    <source>
        <dbReference type="ARBA" id="ARBA00004651"/>
    </source>
</evidence>
<dbReference type="PROSITE" id="PS50111">
    <property type="entry name" value="CHEMOTAXIS_TRANSDUC_2"/>
    <property type="match status" value="1"/>
</dbReference>
<feature type="domain" description="HAMP" evidence="13">
    <location>
        <begin position="315"/>
        <end position="371"/>
    </location>
</feature>
<comment type="subcellular location">
    <subcellularLocation>
        <location evidence="1">Cell membrane</location>
        <topology evidence="1">Multi-pass membrane protein</topology>
    </subcellularLocation>
</comment>
<dbReference type="PANTHER" id="PTHR32089:SF112">
    <property type="entry name" value="LYSOZYME-LIKE PROTEIN-RELATED"/>
    <property type="match status" value="1"/>
</dbReference>
<dbReference type="Pfam" id="PF00015">
    <property type="entry name" value="MCPsignal"/>
    <property type="match status" value="1"/>
</dbReference>
<dbReference type="InterPro" id="IPR033479">
    <property type="entry name" value="dCache_1"/>
</dbReference>
<dbReference type="GO" id="GO:0005886">
    <property type="term" value="C:plasma membrane"/>
    <property type="evidence" value="ECO:0007669"/>
    <property type="project" value="UniProtKB-SubCell"/>
</dbReference>
<sequence>MSIKKKIPIFMSILLVFSIIITTIFTYFQSSNNLLNETQQSLSVVNRGSMETIVTLIEKEQAGAKVIANNKLAYEVLKKGQENSNSNEYGQLVNESNEWLADYVKNNPYYEVPFIANTNGIIVTDGNPKNIGIDLSKGAYVKIVLGGKDSISDVLVSKYSGKQIVVFASPILDNNTVIGFAGSIVYCEGIAKYLKEAKLENYSSSFSYLVDISGNVLYHPTVDKIGKPVEISNIKQIIDEIKNGQELKGGEISYNYSGKTKIASYNIIPGTKWILVLETDKSDVQKSIAHITAMLVKINIVVLIICIIVGIFLSRRVTDPIIDMTELVNKTSNLDLTHEKKYEKYSKYKDEVGDIFNSIANMRNVLREVLNHLVNISSKINDNAVNVDILTEKLKQYAHETYSESKILSSGMEEAAANSEEISASAAEMENAIRNIAETSENSYNNSLNTLKRANELMKASVTSKENADRIYDIVKNELEEAINNSGAVYEINNLAEAILQIASQTNLLALNAAIEAARAGEAGKGFTVVADEVKKLAHESAGIAANIQNTIQKVITSVADLSSNSTKILDFIENNVKVDYEDFLKTGKLYYKDAEDFRTAMQEFTATSEELNTFISAIVSSITQSAQIINNGAEGVSKISDKTNIIDSRLKDIKDSSSNSIDSAEQLKELISKFKI</sequence>
<keyword evidence="2" id="KW-1003">Cell membrane</keyword>
<evidence type="ECO:0000256" key="3">
    <source>
        <dbReference type="ARBA" id="ARBA00022500"/>
    </source>
</evidence>
<comment type="caution">
    <text evidence="14">The sequence shown here is derived from an EMBL/GenBank/DDBJ whole genome shotgun (WGS) entry which is preliminary data.</text>
</comment>
<feature type="coiled-coil region" evidence="10">
    <location>
        <begin position="412"/>
        <end position="485"/>
    </location>
</feature>
<evidence type="ECO:0000256" key="6">
    <source>
        <dbReference type="ARBA" id="ARBA00023136"/>
    </source>
</evidence>
<keyword evidence="7 9" id="KW-0807">Transducer</keyword>
<evidence type="ECO:0000256" key="11">
    <source>
        <dbReference type="SAM" id="Phobius"/>
    </source>
</evidence>
<evidence type="ECO:0000256" key="2">
    <source>
        <dbReference type="ARBA" id="ARBA00022475"/>
    </source>
</evidence>
<evidence type="ECO:0000313" key="14">
    <source>
        <dbReference type="EMBL" id="MBV7276743.1"/>
    </source>
</evidence>
<evidence type="ECO:0000256" key="7">
    <source>
        <dbReference type="ARBA" id="ARBA00023224"/>
    </source>
</evidence>
<organism evidence="14 15">
    <name type="scientific">Clostridium thailandense</name>
    <dbReference type="NCBI Taxonomy" id="2794346"/>
    <lineage>
        <taxon>Bacteria</taxon>
        <taxon>Bacillati</taxon>
        <taxon>Bacillota</taxon>
        <taxon>Clostridia</taxon>
        <taxon>Eubacteriales</taxon>
        <taxon>Clostridiaceae</taxon>
        <taxon>Clostridium</taxon>
    </lineage>
</organism>
<accession>A0A949U1N8</accession>
<evidence type="ECO:0000256" key="4">
    <source>
        <dbReference type="ARBA" id="ARBA00022692"/>
    </source>
</evidence>
<evidence type="ECO:0000256" key="10">
    <source>
        <dbReference type="SAM" id="Coils"/>
    </source>
</evidence>
<dbReference type="GO" id="GO:0006935">
    <property type="term" value="P:chemotaxis"/>
    <property type="evidence" value="ECO:0007669"/>
    <property type="project" value="UniProtKB-KW"/>
</dbReference>
<dbReference type="CDD" id="cd12914">
    <property type="entry name" value="PDC1_DGC_like"/>
    <property type="match status" value="1"/>
</dbReference>
<keyword evidence="5 11" id="KW-1133">Transmembrane helix</keyword>
<protein>
    <submittedName>
        <fullName evidence="14">Methyl-accepting chemotaxis protein</fullName>
    </submittedName>
</protein>
<dbReference type="GO" id="GO:0007165">
    <property type="term" value="P:signal transduction"/>
    <property type="evidence" value="ECO:0007669"/>
    <property type="project" value="UniProtKB-KW"/>
</dbReference>
<evidence type="ECO:0000256" key="5">
    <source>
        <dbReference type="ARBA" id="ARBA00022989"/>
    </source>
</evidence>
<evidence type="ECO:0000256" key="9">
    <source>
        <dbReference type="PROSITE-ProRule" id="PRU00284"/>
    </source>
</evidence>
<keyword evidence="3" id="KW-0145">Chemotaxis</keyword>
<dbReference type="InterPro" id="IPR004089">
    <property type="entry name" value="MCPsignal_dom"/>
</dbReference>
<dbReference type="CDD" id="cd12912">
    <property type="entry name" value="PDC2_MCP_like"/>
    <property type="match status" value="1"/>
</dbReference>
<evidence type="ECO:0000259" key="13">
    <source>
        <dbReference type="PROSITE" id="PS50885"/>
    </source>
</evidence>
<feature type="transmembrane region" description="Helical" evidence="11">
    <location>
        <begin position="294"/>
        <end position="314"/>
    </location>
</feature>
<keyword evidence="4 11" id="KW-0812">Transmembrane</keyword>
<dbReference type="PROSITE" id="PS50885">
    <property type="entry name" value="HAMP"/>
    <property type="match status" value="1"/>
</dbReference>
<keyword evidence="6 11" id="KW-0472">Membrane</keyword>
<dbReference type="AlphaFoldDB" id="A0A949U1N8"/>
<feature type="domain" description="Methyl-accepting transducer" evidence="12">
    <location>
        <begin position="390"/>
        <end position="641"/>
    </location>
</feature>
<evidence type="ECO:0000256" key="8">
    <source>
        <dbReference type="ARBA" id="ARBA00029447"/>
    </source>
</evidence>
<comment type="similarity">
    <text evidence="8">Belongs to the methyl-accepting chemotaxis (MCP) protein family.</text>
</comment>
<dbReference type="InterPro" id="IPR003660">
    <property type="entry name" value="HAMP_dom"/>
</dbReference>